<keyword evidence="5 7" id="KW-1133">Transmembrane helix</keyword>
<evidence type="ECO:0000256" key="5">
    <source>
        <dbReference type="ARBA" id="ARBA00022989"/>
    </source>
</evidence>
<name>A0A3D8GWQ7_9BACI</name>
<feature type="transmembrane region" description="Helical" evidence="7">
    <location>
        <begin position="6"/>
        <end position="22"/>
    </location>
</feature>
<evidence type="ECO:0000256" key="7">
    <source>
        <dbReference type="SAM" id="Phobius"/>
    </source>
</evidence>
<comment type="caution">
    <text evidence="9">The sequence shown here is derived from an EMBL/GenBank/DDBJ whole genome shotgun (WGS) entry which is preliminary data.</text>
</comment>
<keyword evidence="6 7" id="KW-0472">Membrane</keyword>
<evidence type="ECO:0000259" key="8">
    <source>
        <dbReference type="Pfam" id="PF04239"/>
    </source>
</evidence>
<gene>
    <name evidence="9" type="ORF">DRW41_04780</name>
</gene>
<dbReference type="PANTHER" id="PTHR34582">
    <property type="entry name" value="UPF0702 TRANSMEMBRANE PROTEIN YCAP"/>
    <property type="match status" value="1"/>
</dbReference>
<dbReference type="RefSeq" id="WP_115450789.1">
    <property type="nucleotide sequence ID" value="NZ_QNQT01000001.1"/>
</dbReference>
<proteinExistence type="inferred from homology"/>
<evidence type="ECO:0000256" key="2">
    <source>
        <dbReference type="ARBA" id="ARBA00006448"/>
    </source>
</evidence>
<dbReference type="PANTHER" id="PTHR34582:SF2">
    <property type="entry name" value="UPF0702 TRANSMEMBRANE PROTEIN YDFR"/>
    <property type="match status" value="1"/>
</dbReference>
<dbReference type="AlphaFoldDB" id="A0A3D8GWQ7"/>
<dbReference type="GO" id="GO:0005886">
    <property type="term" value="C:plasma membrane"/>
    <property type="evidence" value="ECO:0007669"/>
    <property type="project" value="UniProtKB-SubCell"/>
</dbReference>
<reference evidence="9 10" key="1">
    <citation type="submission" date="2018-07" db="EMBL/GenBank/DDBJ databases">
        <title>Bacillus sp. YLB-04 draft genome sequence.</title>
        <authorList>
            <person name="Yu L."/>
            <person name="Tang X."/>
        </authorList>
    </citation>
    <scope>NUCLEOTIDE SEQUENCE [LARGE SCALE GENOMIC DNA]</scope>
    <source>
        <strain evidence="9 10">YLB-04</strain>
    </source>
</reference>
<evidence type="ECO:0000256" key="6">
    <source>
        <dbReference type="ARBA" id="ARBA00023136"/>
    </source>
</evidence>
<evidence type="ECO:0000313" key="10">
    <source>
        <dbReference type="Proteomes" id="UP000257144"/>
    </source>
</evidence>
<keyword evidence="10" id="KW-1185">Reference proteome</keyword>
<dbReference type="InterPro" id="IPR023090">
    <property type="entry name" value="UPF0702_alpha/beta_dom_sf"/>
</dbReference>
<keyword evidence="3" id="KW-1003">Cell membrane</keyword>
<protein>
    <submittedName>
        <fullName evidence="9">DUF421 domain-containing protein</fullName>
    </submittedName>
</protein>
<evidence type="ECO:0000313" key="9">
    <source>
        <dbReference type="EMBL" id="RDU38875.1"/>
    </source>
</evidence>
<dbReference type="OrthoDB" id="1796697at2"/>
<dbReference type="EMBL" id="QNQT01000001">
    <property type="protein sequence ID" value="RDU38875.1"/>
    <property type="molecule type" value="Genomic_DNA"/>
</dbReference>
<dbReference type="InterPro" id="IPR007353">
    <property type="entry name" value="DUF421"/>
</dbReference>
<dbReference type="Proteomes" id="UP000257144">
    <property type="component" value="Unassembled WGS sequence"/>
</dbReference>
<accession>A0A3D8GWQ7</accession>
<organism evidence="9 10">
    <name type="scientific">Neobacillus piezotolerans</name>
    <dbReference type="NCBI Taxonomy" id="2259171"/>
    <lineage>
        <taxon>Bacteria</taxon>
        <taxon>Bacillati</taxon>
        <taxon>Bacillota</taxon>
        <taxon>Bacilli</taxon>
        <taxon>Bacillales</taxon>
        <taxon>Bacillaceae</taxon>
        <taxon>Neobacillus</taxon>
    </lineage>
</organism>
<dbReference type="Pfam" id="PF04239">
    <property type="entry name" value="DUF421"/>
    <property type="match status" value="1"/>
</dbReference>
<evidence type="ECO:0000256" key="1">
    <source>
        <dbReference type="ARBA" id="ARBA00004651"/>
    </source>
</evidence>
<evidence type="ECO:0000256" key="3">
    <source>
        <dbReference type="ARBA" id="ARBA00022475"/>
    </source>
</evidence>
<keyword evidence="4 7" id="KW-0812">Transmembrane</keyword>
<feature type="transmembrane region" description="Helical" evidence="7">
    <location>
        <begin position="29"/>
        <end position="48"/>
    </location>
</feature>
<feature type="transmembrane region" description="Helical" evidence="7">
    <location>
        <begin position="54"/>
        <end position="73"/>
    </location>
</feature>
<dbReference type="Gene3D" id="3.30.240.20">
    <property type="entry name" value="bsu07140 like domains"/>
    <property type="match status" value="1"/>
</dbReference>
<sequence length="196" mass="21784">MDFIWQSAILILAGIILLKIAGRKSISQLTLAQTVVMLSIGMIIVQPVVQNSLIKTILVSAFFISSVVVLEYMQVKSNAMEKFITGKAKLIIKNGEIDPKVMRKLRFTVDQLEMRLRIHGVSNLDDIKNATLEVNGELGYELKDDAKPLTVGEFKKLMEAYFPGVQQGGLAQGQKEGLNLFDELDGEEKKDNGMLQ</sequence>
<feature type="domain" description="YetF C-terminal" evidence="8">
    <location>
        <begin position="76"/>
        <end position="145"/>
    </location>
</feature>
<comment type="similarity">
    <text evidence="2">Belongs to the UPF0702 family.</text>
</comment>
<evidence type="ECO:0000256" key="4">
    <source>
        <dbReference type="ARBA" id="ARBA00022692"/>
    </source>
</evidence>
<comment type="subcellular location">
    <subcellularLocation>
        <location evidence="1">Cell membrane</location>
        <topology evidence="1">Multi-pass membrane protein</topology>
    </subcellularLocation>
</comment>